<evidence type="ECO:0000259" key="1">
    <source>
        <dbReference type="Pfam" id="PF06985"/>
    </source>
</evidence>
<dbReference type="PANTHER" id="PTHR10622">
    <property type="entry name" value="HET DOMAIN-CONTAINING PROTEIN"/>
    <property type="match status" value="1"/>
</dbReference>
<evidence type="ECO:0000313" key="2">
    <source>
        <dbReference type="EMBL" id="KAK4227164.1"/>
    </source>
</evidence>
<sequence length="154" mass="17589">MHPRELKSTRPSRLAKFFDSNTPKYAILSHTLGDDEVSLADARVIFTQMAHHLDDPLVPRKVGLDKIIKACEQAQKDGLDYVWVDTCCIDKTSSAELLEAINSMFRWYEKAEICYTYLSDVTPQSSWNANDPGPEFSSSRWFTRGWTLQELLVA</sequence>
<proteinExistence type="predicted"/>
<comment type="caution">
    <text evidence="2">The sequence shown here is derived from an EMBL/GenBank/DDBJ whole genome shotgun (WGS) entry which is preliminary data.</text>
</comment>
<gene>
    <name evidence="2" type="ORF">QBC38DRAFT_509889</name>
</gene>
<protein>
    <submittedName>
        <fullName evidence="2">HET-domain-containing protein</fullName>
    </submittedName>
</protein>
<reference evidence="2" key="1">
    <citation type="journal article" date="2023" name="Mol. Phylogenet. Evol.">
        <title>Genome-scale phylogeny and comparative genomics of the fungal order Sordariales.</title>
        <authorList>
            <person name="Hensen N."/>
            <person name="Bonometti L."/>
            <person name="Westerberg I."/>
            <person name="Brannstrom I.O."/>
            <person name="Guillou S."/>
            <person name="Cros-Aarteil S."/>
            <person name="Calhoun S."/>
            <person name="Haridas S."/>
            <person name="Kuo A."/>
            <person name="Mondo S."/>
            <person name="Pangilinan J."/>
            <person name="Riley R."/>
            <person name="LaButti K."/>
            <person name="Andreopoulos B."/>
            <person name="Lipzen A."/>
            <person name="Chen C."/>
            <person name="Yan M."/>
            <person name="Daum C."/>
            <person name="Ng V."/>
            <person name="Clum A."/>
            <person name="Steindorff A."/>
            <person name="Ohm R.A."/>
            <person name="Martin F."/>
            <person name="Silar P."/>
            <person name="Natvig D.O."/>
            <person name="Lalanne C."/>
            <person name="Gautier V."/>
            <person name="Ament-Velasquez S.L."/>
            <person name="Kruys A."/>
            <person name="Hutchinson M.I."/>
            <person name="Powell A.J."/>
            <person name="Barry K."/>
            <person name="Miller A.N."/>
            <person name="Grigoriev I.V."/>
            <person name="Debuchy R."/>
            <person name="Gladieux P."/>
            <person name="Hiltunen Thoren M."/>
            <person name="Johannesson H."/>
        </authorList>
    </citation>
    <scope>NUCLEOTIDE SEQUENCE</scope>
    <source>
        <strain evidence="2">CBS 990.96</strain>
    </source>
</reference>
<dbReference type="InterPro" id="IPR010730">
    <property type="entry name" value="HET"/>
</dbReference>
<evidence type="ECO:0000313" key="3">
    <source>
        <dbReference type="Proteomes" id="UP001301958"/>
    </source>
</evidence>
<dbReference type="AlphaFoldDB" id="A0AAN7H487"/>
<dbReference type="Proteomes" id="UP001301958">
    <property type="component" value="Unassembled WGS sequence"/>
</dbReference>
<dbReference type="Pfam" id="PF06985">
    <property type="entry name" value="HET"/>
    <property type="match status" value="1"/>
</dbReference>
<dbReference type="PANTHER" id="PTHR10622:SF10">
    <property type="entry name" value="HET DOMAIN-CONTAINING PROTEIN"/>
    <property type="match status" value="1"/>
</dbReference>
<feature type="domain" description="Heterokaryon incompatibility" evidence="1">
    <location>
        <begin position="25"/>
        <end position="125"/>
    </location>
</feature>
<accession>A0AAN7H487</accession>
<dbReference type="EMBL" id="MU865335">
    <property type="protein sequence ID" value="KAK4227164.1"/>
    <property type="molecule type" value="Genomic_DNA"/>
</dbReference>
<reference evidence="2" key="2">
    <citation type="submission" date="2023-05" db="EMBL/GenBank/DDBJ databases">
        <authorList>
            <consortium name="Lawrence Berkeley National Laboratory"/>
            <person name="Steindorff A."/>
            <person name="Hensen N."/>
            <person name="Bonometti L."/>
            <person name="Westerberg I."/>
            <person name="Brannstrom I.O."/>
            <person name="Guillou S."/>
            <person name="Cros-Aarteil S."/>
            <person name="Calhoun S."/>
            <person name="Haridas S."/>
            <person name="Kuo A."/>
            <person name="Mondo S."/>
            <person name="Pangilinan J."/>
            <person name="Riley R."/>
            <person name="Labutti K."/>
            <person name="Andreopoulos B."/>
            <person name="Lipzen A."/>
            <person name="Chen C."/>
            <person name="Yanf M."/>
            <person name="Daum C."/>
            <person name="Ng V."/>
            <person name="Clum A."/>
            <person name="Ohm R."/>
            <person name="Martin F."/>
            <person name="Silar P."/>
            <person name="Natvig D."/>
            <person name="Lalanne C."/>
            <person name="Gautier V."/>
            <person name="Ament-Velasquez S.L."/>
            <person name="Kruys A."/>
            <person name="Hutchinson M.I."/>
            <person name="Powell A.J."/>
            <person name="Barry K."/>
            <person name="Miller A.N."/>
            <person name="Grigoriev I.V."/>
            <person name="Debuchy R."/>
            <person name="Gladieux P."/>
            <person name="Thoren M.H."/>
            <person name="Johannesson H."/>
        </authorList>
    </citation>
    <scope>NUCLEOTIDE SEQUENCE</scope>
    <source>
        <strain evidence="2">CBS 990.96</strain>
    </source>
</reference>
<name>A0AAN7H487_9PEZI</name>
<keyword evidence="3" id="KW-1185">Reference proteome</keyword>
<organism evidence="2 3">
    <name type="scientific">Podospora fimiseda</name>
    <dbReference type="NCBI Taxonomy" id="252190"/>
    <lineage>
        <taxon>Eukaryota</taxon>
        <taxon>Fungi</taxon>
        <taxon>Dikarya</taxon>
        <taxon>Ascomycota</taxon>
        <taxon>Pezizomycotina</taxon>
        <taxon>Sordariomycetes</taxon>
        <taxon>Sordariomycetidae</taxon>
        <taxon>Sordariales</taxon>
        <taxon>Podosporaceae</taxon>
        <taxon>Podospora</taxon>
    </lineage>
</organism>